<keyword evidence="2" id="KW-1185">Reference proteome</keyword>
<organism evidence="1 2">
    <name type="scientific">Giardia intestinalis (strain ATCC 50803 / WB clone C6)</name>
    <name type="common">Giardia lamblia</name>
    <dbReference type="NCBI Taxonomy" id="184922"/>
    <lineage>
        <taxon>Eukaryota</taxon>
        <taxon>Metamonada</taxon>
        <taxon>Diplomonadida</taxon>
        <taxon>Hexamitidae</taxon>
        <taxon>Giardiinae</taxon>
        <taxon>Giardia</taxon>
    </lineage>
</organism>
<dbReference type="AlphaFoldDB" id="D3KGY3"/>
<accession>D3KGY3</accession>
<name>D3KGY3_GIAIC</name>
<dbReference type="OMA" id="TRNDISI"/>
<gene>
    <name evidence="1" type="ORF">GL50803_006147</name>
</gene>
<evidence type="ECO:0000313" key="2">
    <source>
        <dbReference type="Proteomes" id="UP000001548"/>
    </source>
</evidence>
<comment type="caution">
    <text evidence="1">The sequence shown here is derived from an EMBL/GenBank/DDBJ whole genome shotgun (WGS) entry which is preliminary data.</text>
</comment>
<dbReference type="EMBL" id="AACB03000005">
    <property type="protein sequence ID" value="KAE8301351.1"/>
    <property type="molecule type" value="Genomic_DNA"/>
</dbReference>
<evidence type="ECO:0000313" key="1">
    <source>
        <dbReference type="EMBL" id="KAE8301351.1"/>
    </source>
</evidence>
<reference evidence="1 2" key="1">
    <citation type="journal article" date="2007" name="Science">
        <title>Genomic minimalism in the early diverging intestinal parasite Giardia lamblia.</title>
        <authorList>
            <person name="Morrison H.G."/>
            <person name="McArthur A.G."/>
            <person name="Gillin F.D."/>
            <person name="Aley S.B."/>
            <person name="Adam R.D."/>
            <person name="Olsen G.J."/>
            <person name="Best A.A."/>
            <person name="Cande W.Z."/>
            <person name="Chen F."/>
            <person name="Cipriano M.J."/>
            <person name="Davids B.J."/>
            <person name="Dawson S.C."/>
            <person name="Elmendorf H.G."/>
            <person name="Hehl A.B."/>
            <person name="Holder M.E."/>
            <person name="Huse S.M."/>
            <person name="Kim U.U."/>
            <person name="Lasek-Nesselquist E."/>
            <person name="Manning G."/>
            <person name="Nigam A."/>
            <person name="Nixon J.E."/>
            <person name="Palm D."/>
            <person name="Passamaneck N.E."/>
            <person name="Prabhu A."/>
            <person name="Reich C.I."/>
            <person name="Reiner D.S."/>
            <person name="Samuelson J."/>
            <person name="Svard S.G."/>
            <person name="Sogin M.L."/>
        </authorList>
    </citation>
    <scope>NUCLEOTIDE SEQUENCE [LARGE SCALE GENOMIC DNA]</scope>
    <source>
        <strain evidence="1 2">WB C6</strain>
    </source>
</reference>
<dbReference type="Proteomes" id="UP000001548">
    <property type="component" value="Unassembled WGS sequence"/>
</dbReference>
<protein>
    <submittedName>
        <fullName evidence="1">Uncharacterized protein</fullName>
    </submittedName>
</protein>
<dbReference type="VEuPathDB" id="GiardiaDB:GL50803_6147"/>
<sequence length="289" mass="33546">MYVPAPVRKRQLTRLEACIAKHTLADADLTHQHMQIRCIPIDVKDHESLNRKLYDELRFLFTGTACPEIREIYTRYFTRNDISIENRRERAWKHFLASRRAHNLPQIALEVNGAFYILEDDPRGRIARLPASLQGKAQGLLNKNRSHPESSLKSAKYKKYMVGLDEPKYQIRSLSESAARRFGASAATSSIVLPVAEWRKLTEERIETHHDHCAATSSIFADSDLPYDCASSLGPTFNVLERYRSIDNFDRDLAKETQRDEKTKEPTEWYEIYKSDILTVIKNIYRKNM</sequence>
<proteinExistence type="predicted"/>
<dbReference type="HOGENOM" id="CLU_964547_0_0_1"/>